<keyword evidence="5 8" id="KW-0560">Oxidoreductase</keyword>
<dbReference type="InterPro" id="IPR013708">
    <property type="entry name" value="Shikimate_DH-bd_N"/>
</dbReference>
<evidence type="ECO:0000259" key="10">
    <source>
        <dbReference type="Pfam" id="PF08501"/>
    </source>
</evidence>
<evidence type="ECO:0000313" key="11">
    <source>
        <dbReference type="EMBL" id="SJZ73251.1"/>
    </source>
</evidence>
<dbReference type="SUPFAM" id="SSF53223">
    <property type="entry name" value="Aminoacid dehydrogenase-like, N-terminal domain"/>
    <property type="match status" value="1"/>
</dbReference>
<dbReference type="Gene3D" id="3.40.50.720">
    <property type="entry name" value="NAD(P)-binding Rossmann-like Domain"/>
    <property type="match status" value="1"/>
</dbReference>
<protein>
    <recommendedName>
        <fullName evidence="2 8">Shikimate dehydrogenase (NADP(+))</fullName>
        <shortName evidence="8">SDH</shortName>
        <ecNumber evidence="2 8">1.1.1.25</ecNumber>
    </recommendedName>
</protein>
<feature type="binding site" evidence="8">
    <location>
        <position position="72"/>
    </location>
    <ligand>
        <name>shikimate</name>
        <dbReference type="ChEBI" id="CHEBI:36208"/>
    </ligand>
</feature>
<keyword evidence="4 8" id="KW-0521">NADP</keyword>
<evidence type="ECO:0000256" key="8">
    <source>
        <dbReference type="HAMAP-Rule" id="MF_00222"/>
    </source>
</evidence>
<dbReference type="Pfam" id="PF01488">
    <property type="entry name" value="Shikimate_DH"/>
    <property type="match status" value="1"/>
</dbReference>
<feature type="domain" description="Quinate/shikimate 5-dehydrogenase/glutamyl-tRNA reductase" evidence="9">
    <location>
        <begin position="124"/>
        <end position="194"/>
    </location>
</feature>
<evidence type="ECO:0000256" key="1">
    <source>
        <dbReference type="ARBA" id="ARBA00004871"/>
    </source>
</evidence>
<dbReference type="InterPro" id="IPR011342">
    <property type="entry name" value="Shikimate_DH"/>
</dbReference>
<feature type="binding site" evidence="8">
    <location>
        <position position="97"/>
    </location>
    <ligand>
        <name>shikimate</name>
        <dbReference type="ChEBI" id="CHEBI:36208"/>
    </ligand>
</feature>
<evidence type="ECO:0000256" key="5">
    <source>
        <dbReference type="ARBA" id="ARBA00023002"/>
    </source>
</evidence>
<feature type="active site" description="Proton acceptor" evidence="8">
    <location>
        <position position="76"/>
    </location>
</feature>
<sequence>MLNIMEKGRIGMELYGLLGKKLNHSLSPEIHAEIFKNLKIEGHYHLFEVEKKDLKDVVKGLKALKIRGVNVTIPYKVAIIEFLEEISREARKIGAVNTICFEDDKAIGYNTDYYGFSKILEKHKIEVKNKKIVVLGTGGASKAVLQYLIDENAGEITVVSRDTAKAKKRLQSFHIIDYEKLKNSSFKDIIINCTPCGMYPNVNESVIERKILSKFQTAIDLIYNPKETLFLKYAKLEGLNTANGLYMLVGQAIKAQELWNHRILEPFIEDQIYKKLSTKF</sequence>
<evidence type="ECO:0000256" key="2">
    <source>
        <dbReference type="ARBA" id="ARBA00012962"/>
    </source>
</evidence>
<feature type="binding site" evidence="8">
    <location>
        <position position="112"/>
    </location>
    <ligand>
        <name>shikimate</name>
        <dbReference type="ChEBI" id="CHEBI:36208"/>
    </ligand>
</feature>
<evidence type="ECO:0000256" key="7">
    <source>
        <dbReference type="ARBA" id="ARBA00049442"/>
    </source>
</evidence>
<evidence type="ECO:0000256" key="6">
    <source>
        <dbReference type="ARBA" id="ARBA00023141"/>
    </source>
</evidence>
<accession>A0A1T4N2A4</accession>
<dbReference type="InterPro" id="IPR046346">
    <property type="entry name" value="Aminoacid_DH-like_N_sf"/>
</dbReference>
<comment type="catalytic activity">
    <reaction evidence="7 8">
        <text>shikimate + NADP(+) = 3-dehydroshikimate + NADPH + H(+)</text>
        <dbReference type="Rhea" id="RHEA:17737"/>
        <dbReference type="ChEBI" id="CHEBI:15378"/>
        <dbReference type="ChEBI" id="CHEBI:16630"/>
        <dbReference type="ChEBI" id="CHEBI:36208"/>
        <dbReference type="ChEBI" id="CHEBI:57783"/>
        <dbReference type="ChEBI" id="CHEBI:58349"/>
        <dbReference type="EC" id="1.1.1.25"/>
    </reaction>
</comment>
<proteinExistence type="inferred from homology"/>
<feature type="binding site" evidence="8">
    <location>
        <begin position="25"/>
        <end position="27"/>
    </location>
    <ligand>
        <name>shikimate</name>
        <dbReference type="ChEBI" id="CHEBI:36208"/>
    </ligand>
</feature>
<comment type="similarity">
    <text evidence="8">Belongs to the shikimate dehydrogenase family.</text>
</comment>
<evidence type="ECO:0000256" key="3">
    <source>
        <dbReference type="ARBA" id="ARBA00022605"/>
    </source>
</evidence>
<reference evidence="11 12" key="1">
    <citation type="submission" date="2017-02" db="EMBL/GenBank/DDBJ databases">
        <authorList>
            <person name="Peterson S.W."/>
        </authorList>
    </citation>
    <scope>NUCLEOTIDE SEQUENCE [LARGE SCALE GENOMIC DNA]</scope>
    <source>
        <strain evidence="11 12">DSM 15102</strain>
    </source>
</reference>
<dbReference type="NCBIfam" id="TIGR00507">
    <property type="entry name" value="aroE"/>
    <property type="match status" value="1"/>
</dbReference>
<dbReference type="GO" id="GO:0050661">
    <property type="term" value="F:NADP binding"/>
    <property type="evidence" value="ECO:0007669"/>
    <property type="project" value="InterPro"/>
</dbReference>
<evidence type="ECO:0000259" key="9">
    <source>
        <dbReference type="Pfam" id="PF01488"/>
    </source>
</evidence>
<organism evidence="11 12">
    <name type="scientific">Garciella nitratireducens DSM 15102</name>
    <dbReference type="NCBI Taxonomy" id="1121911"/>
    <lineage>
        <taxon>Bacteria</taxon>
        <taxon>Bacillati</taxon>
        <taxon>Bacillota</taxon>
        <taxon>Clostridia</taxon>
        <taxon>Eubacteriales</taxon>
        <taxon>Eubacteriaceae</taxon>
        <taxon>Garciella</taxon>
    </lineage>
</organism>
<name>A0A1T4N2A4_9FIRM</name>
<evidence type="ECO:0000256" key="4">
    <source>
        <dbReference type="ARBA" id="ARBA00022857"/>
    </source>
</evidence>
<gene>
    <name evidence="8" type="primary">aroE</name>
    <name evidence="11" type="ORF">SAMN02745973_01524</name>
</gene>
<dbReference type="Gene3D" id="3.40.50.10860">
    <property type="entry name" value="Leucine Dehydrogenase, chain A, domain 1"/>
    <property type="match status" value="1"/>
</dbReference>
<feature type="binding site" evidence="8">
    <location>
        <position position="221"/>
    </location>
    <ligand>
        <name>NADP(+)</name>
        <dbReference type="ChEBI" id="CHEBI:58349"/>
    </ligand>
</feature>
<dbReference type="AlphaFoldDB" id="A0A1T4N2A4"/>
<keyword evidence="6 8" id="KW-0057">Aromatic amino acid biosynthesis</keyword>
<dbReference type="GO" id="GO:0005829">
    <property type="term" value="C:cytosol"/>
    <property type="evidence" value="ECO:0007669"/>
    <property type="project" value="TreeGrafter"/>
</dbReference>
<dbReference type="InterPro" id="IPR022893">
    <property type="entry name" value="Shikimate_DH_fam"/>
</dbReference>
<dbReference type="HAMAP" id="MF_00222">
    <property type="entry name" value="Shikimate_DH_AroE"/>
    <property type="match status" value="1"/>
</dbReference>
<dbReference type="Proteomes" id="UP000196365">
    <property type="component" value="Unassembled WGS sequence"/>
</dbReference>
<comment type="subunit">
    <text evidence="8">Homodimer.</text>
</comment>
<dbReference type="GO" id="GO:0008652">
    <property type="term" value="P:amino acid biosynthetic process"/>
    <property type="evidence" value="ECO:0007669"/>
    <property type="project" value="UniProtKB-KW"/>
</dbReference>
<dbReference type="InterPro" id="IPR036291">
    <property type="entry name" value="NAD(P)-bd_dom_sf"/>
</dbReference>
<comment type="caution">
    <text evidence="8">Lacks conserved residue(s) required for the propagation of feature annotation.</text>
</comment>
<feature type="binding site" evidence="8">
    <location>
        <position position="223"/>
    </location>
    <ligand>
        <name>shikimate</name>
        <dbReference type="ChEBI" id="CHEBI:36208"/>
    </ligand>
</feature>
<dbReference type="UniPathway" id="UPA00053">
    <property type="reaction ID" value="UER00087"/>
</dbReference>
<comment type="pathway">
    <text evidence="1 8">Metabolic intermediate biosynthesis; chorismate biosynthesis; chorismate from D-erythrose 4-phosphate and phosphoenolpyruvate: step 4/7.</text>
</comment>
<dbReference type="PANTHER" id="PTHR21089:SF1">
    <property type="entry name" value="BIFUNCTIONAL 3-DEHYDROQUINATE DEHYDRATASE_SHIKIMATE DEHYDROGENASE, CHLOROPLASTIC"/>
    <property type="match status" value="1"/>
</dbReference>
<dbReference type="PANTHER" id="PTHR21089">
    <property type="entry name" value="SHIKIMATE DEHYDROGENASE"/>
    <property type="match status" value="1"/>
</dbReference>
<comment type="function">
    <text evidence="8">Involved in the biosynthesis of the chorismate, which leads to the biosynthesis of aromatic amino acids. Catalyzes the reversible NADPH linked reduction of 3-dehydroshikimate (DHSA) to yield shikimate (SA).</text>
</comment>
<feature type="domain" description="Shikimate dehydrogenase substrate binding N-terminal" evidence="10">
    <location>
        <begin position="17"/>
        <end position="99"/>
    </location>
</feature>
<dbReference type="GO" id="GO:0004764">
    <property type="term" value="F:shikimate 3-dehydrogenase (NADP+) activity"/>
    <property type="evidence" value="ECO:0007669"/>
    <property type="project" value="UniProtKB-UniRule"/>
</dbReference>
<dbReference type="Pfam" id="PF08501">
    <property type="entry name" value="Shikimate_dh_N"/>
    <property type="match status" value="1"/>
</dbReference>
<keyword evidence="3 8" id="KW-0028">Amino-acid biosynthesis</keyword>
<evidence type="ECO:0000313" key="12">
    <source>
        <dbReference type="Proteomes" id="UP000196365"/>
    </source>
</evidence>
<feature type="binding site" evidence="8">
    <location>
        <position position="251"/>
    </location>
    <ligand>
        <name>shikimate</name>
        <dbReference type="ChEBI" id="CHEBI:36208"/>
    </ligand>
</feature>
<dbReference type="RefSeq" id="WP_242960267.1">
    <property type="nucleotide sequence ID" value="NZ_FUWV01000009.1"/>
</dbReference>
<dbReference type="CDD" id="cd01065">
    <property type="entry name" value="NAD_bind_Shikimate_DH"/>
    <property type="match status" value="1"/>
</dbReference>
<dbReference type="GO" id="GO:0009073">
    <property type="term" value="P:aromatic amino acid family biosynthetic process"/>
    <property type="evidence" value="ECO:0007669"/>
    <property type="project" value="UniProtKB-KW"/>
</dbReference>
<keyword evidence="12" id="KW-1185">Reference proteome</keyword>
<feature type="binding site" evidence="8">
    <location>
        <position position="244"/>
    </location>
    <ligand>
        <name>NADP(+)</name>
        <dbReference type="ChEBI" id="CHEBI:58349"/>
    </ligand>
</feature>
<dbReference type="GO" id="GO:0009423">
    <property type="term" value="P:chorismate biosynthetic process"/>
    <property type="evidence" value="ECO:0007669"/>
    <property type="project" value="UniProtKB-UniRule"/>
</dbReference>
<dbReference type="EMBL" id="FUWV01000009">
    <property type="protein sequence ID" value="SJZ73251.1"/>
    <property type="molecule type" value="Genomic_DNA"/>
</dbReference>
<dbReference type="GO" id="GO:0019632">
    <property type="term" value="P:shikimate metabolic process"/>
    <property type="evidence" value="ECO:0007669"/>
    <property type="project" value="InterPro"/>
</dbReference>
<dbReference type="EC" id="1.1.1.25" evidence="2 8"/>
<dbReference type="SUPFAM" id="SSF51735">
    <property type="entry name" value="NAD(P)-binding Rossmann-fold domains"/>
    <property type="match status" value="1"/>
</dbReference>
<dbReference type="InterPro" id="IPR006151">
    <property type="entry name" value="Shikm_DH/Glu-tRNA_Rdtase"/>
</dbReference>